<organism evidence="1 2">
    <name type="scientific">Legionella lansingensis</name>
    <dbReference type="NCBI Taxonomy" id="45067"/>
    <lineage>
        <taxon>Bacteria</taxon>
        <taxon>Pseudomonadati</taxon>
        <taxon>Pseudomonadota</taxon>
        <taxon>Gammaproteobacteria</taxon>
        <taxon>Legionellales</taxon>
        <taxon>Legionellaceae</taxon>
        <taxon>Legionella</taxon>
    </lineage>
</organism>
<dbReference type="AlphaFoldDB" id="A0A0W0VSB1"/>
<accession>A0A0W0VSB1</accession>
<dbReference type="Proteomes" id="UP000054869">
    <property type="component" value="Unassembled WGS sequence"/>
</dbReference>
<dbReference type="RefSeq" id="WP_051546255.1">
    <property type="nucleotide sequence ID" value="NZ_CAAAJD010000043.1"/>
</dbReference>
<proteinExistence type="predicted"/>
<gene>
    <name evidence="1" type="ORF">Llan_0956</name>
</gene>
<comment type="caution">
    <text evidence="1">The sequence shown here is derived from an EMBL/GenBank/DDBJ whole genome shotgun (WGS) entry which is preliminary data.</text>
</comment>
<dbReference type="SUPFAM" id="SSF50475">
    <property type="entry name" value="FMN-binding split barrel"/>
    <property type="match status" value="1"/>
</dbReference>
<reference evidence="1 2" key="1">
    <citation type="submission" date="2015-11" db="EMBL/GenBank/DDBJ databases">
        <title>Genomic analysis of 38 Legionella species identifies large and diverse effector repertoires.</title>
        <authorList>
            <person name="Burstein D."/>
            <person name="Amaro F."/>
            <person name="Zusman T."/>
            <person name="Lifshitz Z."/>
            <person name="Cohen O."/>
            <person name="Gilbert J.A."/>
            <person name="Pupko T."/>
            <person name="Shuman H.A."/>
            <person name="Segal G."/>
        </authorList>
    </citation>
    <scope>NUCLEOTIDE SEQUENCE [LARGE SCALE GENOMIC DNA]</scope>
    <source>
        <strain evidence="1 2">ATCC 49751</strain>
    </source>
</reference>
<keyword evidence="2" id="KW-1185">Reference proteome</keyword>
<evidence type="ECO:0000313" key="1">
    <source>
        <dbReference type="EMBL" id="KTD22995.1"/>
    </source>
</evidence>
<dbReference type="PATRIC" id="fig|45067.4.peg.990"/>
<dbReference type="eggNOG" id="ENOG5031F2V">
    <property type="taxonomic scope" value="Bacteria"/>
</dbReference>
<dbReference type="Gene3D" id="2.30.110.10">
    <property type="entry name" value="Electron Transport, Fmn-binding Protein, Chain A"/>
    <property type="match status" value="1"/>
</dbReference>
<dbReference type="InterPro" id="IPR012349">
    <property type="entry name" value="Split_barrel_FMN-bd"/>
</dbReference>
<name>A0A0W0VSB1_9GAMM</name>
<dbReference type="OrthoDB" id="5637463at2"/>
<dbReference type="STRING" id="45067.Llan_0956"/>
<sequence>MSMQYIKKCLQAWFSFPENKLFCQVTTVSCRGTHIRTMDLYDLTADGHLIFLTDTSTRKWLDLQELKKIAVCMLHLEHGQIIVEGEAILKTSASDYETAFISKNLSNFYLYLAFFQSFQFNQQEIKSTEIPRNAVITFITNGSQCIPVRWSAQYLM</sequence>
<protein>
    <submittedName>
        <fullName evidence="1">Uncharacterized protein</fullName>
    </submittedName>
</protein>
<evidence type="ECO:0000313" key="2">
    <source>
        <dbReference type="Proteomes" id="UP000054869"/>
    </source>
</evidence>
<dbReference type="EMBL" id="LNYI01000018">
    <property type="protein sequence ID" value="KTD22995.1"/>
    <property type="molecule type" value="Genomic_DNA"/>
</dbReference>